<reference evidence="2 3" key="1">
    <citation type="journal article" date="2019" name="Int. J. Syst. Evol. Microbiol.">
        <title>The Global Catalogue of Microorganisms (GCM) 10K type strain sequencing project: providing services to taxonomists for standard genome sequencing and annotation.</title>
        <authorList>
            <consortium name="The Broad Institute Genomics Platform"/>
            <consortium name="The Broad Institute Genome Sequencing Center for Infectious Disease"/>
            <person name="Wu L."/>
            <person name="Ma J."/>
        </authorList>
    </citation>
    <scope>NUCLEOTIDE SEQUENCE [LARGE SCALE GENOMIC DNA]</scope>
    <source>
        <strain evidence="2 3">JCM 13002</strain>
    </source>
</reference>
<feature type="region of interest" description="Disordered" evidence="1">
    <location>
        <begin position="38"/>
        <end position="59"/>
    </location>
</feature>
<protein>
    <submittedName>
        <fullName evidence="2">Uncharacterized protein</fullName>
    </submittedName>
</protein>
<dbReference type="EMBL" id="BAAALD010000035">
    <property type="protein sequence ID" value="GAA1090846.1"/>
    <property type="molecule type" value="Genomic_DNA"/>
</dbReference>
<sequence>MSLRFEMVFSCFLRDDTPEPVLDILRWHMGLCTDRDRTPAGEAGEADEHPHPLLTPGSDDHTYLAGGEFARMLRQSRGSRHARGLFVLVVWLDDLDDMLEGLAPILELLAPHVDEPGYGGYFREEFDVMPSSFMFHGGWDV</sequence>
<gene>
    <name evidence="2" type="ORF">GCM10009663_38200</name>
</gene>
<dbReference type="RefSeq" id="WP_344624849.1">
    <property type="nucleotide sequence ID" value="NZ_BAAALD010000035.1"/>
</dbReference>
<proteinExistence type="predicted"/>
<comment type="caution">
    <text evidence="2">The sequence shown here is derived from an EMBL/GenBank/DDBJ whole genome shotgun (WGS) entry which is preliminary data.</text>
</comment>
<organism evidence="2 3">
    <name type="scientific">Kitasatospora arboriphila</name>
    <dbReference type="NCBI Taxonomy" id="258052"/>
    <lineage>
        <taxon>Bacteria</taxon>
        <taxon>Bacillati</taxon>
        <taxon>Actinomycetota</taxon>
        <taxon>Actinomycetes</taxon>
        <taxon>Kitasatosporales</taxon>
        <taxon>Streptomycetaceae</taxon>
        <taxon>Kitasatospora</taxon>
    </lineage>
</organism>
<name>A0ABN1TJN5_9ACTN</name>
<evidence type="ECO:0000313" key="3">
    <source>
        <dbReference type="Proteomes" id="UP001499987"/>
    </source>
</evidence>
<keyword evidence="3" id="KW-1185">Reference proteome</keyword>
<dbReference type="Proteomes" id="UP001499987">
    <property type="component" value="Unassembled WGS sequence"/>
</dbReference>
<accession>A0ABN1TJN5</accession>
<evidence type="ECO:0000256" key="1">
    <source>
        <dbReference type="SAM" id="MobiDB-lite"/>
    </source>
</evidence>
<evidence type="ECO:0000313" key="2">
    <source>
        <dbReference type="EMBL" id="GAA1090846.1"/>
    </source>
</evidence>